<evidence type="ECO:0000256" key="3">
    <source>
        <dbReference type="ARBA" id="ARBA00022989"/>
    </source>
</evidence>
<keyword evidence="2" id="KW-0812">Transmembrane</keyword>
<evidence type="ECO:0000256" key="4">
    <source>
        <dbReference type="ARBA" id="ARBA00023136"/>
    </source>
</evidence>
<comment type="caution">
    <text evidence="5">The sequence shown here is derived from an EMBL/GenBank/DDBJ whole genome shotgun (WGS) entry which is preliminary data.</text>
</comment>
<evidence type="ECO:0000313" key="6">
    <source>
        <dbReference type="Proteomes" id="UP000036045"/>
    </source>
</evidence>
<dbReference type="EMBL" id="LDPH01000014">
    <property type="protein sequence ID" value="KLV25676.1"/>
    <property type="molecule type" value="Genomic_DNA"/>
</dbReference>
<keyword evidence="1" id="KW-1003">Cell membrane</keyword>
<dbReference type="Pfam" id="PF07457">
    <property type="entry name" value="DUF1516"/>
    <property type="match status" value="1"/>
</dbReference>
<accession>A0A0J1IIC3</accession>
<name>A0A0J1IIC3_NIACI</name>
<reference evidence="5 6" key="1">
    <citation type="submission" date="2015-05" db="EMBL/GenBank/DDBJ databases">
        <title>Whole genome sequence and identification of bacterial endophytes from Costus igneus.</title>
        <authorList>
            <person name="Lee Y.P."/>
            <person name="Gan H.M."/>
            <person name="Eng W."/>
            <person name="Wheatley M.S."/>
            <person name="Caraballo A."/>
            <person name="Polter S."/>
            <person name="Savka M.A."/>
            <person name="Hudson A.O."/>
        </authorList>
    </citation>
    <scope>NUCLEOTIDE SEQUENCE [LARGE SCALE GENOMIC DNA]</scope>
    <source>
        <strain evidence="5 6">RIT379</strain>
    </source>
</reference>
<proteinExistence type="predicted"/>
<protein>
    <submittedName>
        <fullName evidence="5">Uncharacterized protein</fullName>
    </submittedName>
</protein>
<sequence length="112" mass="12326">MSSTDAHVLTWIIGLILFALSFGLHKAGKEKGSKIVHMVLRVVYILIIGSGIGLIAKTGMDFMHTIKMLVGIWVIGMLEMVLIRTKKSENTKTLWILLVVSFALVLAIGYSI</sequence>
<dbReference type="InterPro" id="IPR010899">
    <property type="entry name" value="UPF0344"/>
</dbReference>
<dbReference type="PATRIC" id="fig|1397.4.peg.1170"/>
<organism evidence="5 6">
    <name type="scientific">Niallia circulans</name>
    <name type="common">Bacillus circulans</name>
    <dbReference type="NCBI Taxonomy" id="1397"/>
    <lineage>
        <taxon>Bacteria</taxon>
        <taxon>Bacillati</taxon>
        <taxon>Bacillota</taxon>
        <taxon>Bacilli</taxon>
        <taxon>Bacillales</taxon>
        <taxon>Bacillaceae</taxon>
        <taxon>Niallia</taxon>
    </lineage>
</organism>
<dbReference type="GeneID" id="56348476"/>
<evidence type="ECO:0000256" key="1">
    <source>
        <dbReference type="ARBA" id="ARBA00022475"/>
    </source>
</evidence>
<dbReference type="OrthoDB" id="2365314at2"/>
<dbReference type="Proteomes" id="UP000036045">
    <property type="component" value="Unassembled WGS sequence"/>
</dbReference>
<evidence type="ECO:0000256" key="2">
    <source>
        <dbReference type="ARBA" id="ARBA00022692"/>
    </source>
</evidence>
<keyword evidence="6" id="KW-1185">Reference proteome</keyword>
<evidence type="ECO:0000313" key="5">
    <source>
        <dbReference type="EMBL" id="KLV25676.1"/>
    </source>
</evidence>
<keyword evidence="3" id="KW-1133">Transmembrane helix</keyword>
<keyword evidence="4" id="KW-0472">Membrane</keyword>
<gene>
    <name evidence="5" type="ORF">ABW02_14980</name>
</gene>
<dbReference type="AlphaFoldDB" id="A0A0J1IIC3"/>
<dbReference type="RefSeq" id="WP_047943101.1">
    <property type="nucleotide sequence ID" value="NZ_CP053989.1"/>
</dbReference>